<evidence type="ECO:0000313" key="1">
    <source>
        <dbReference type="EMBL" id="KAF1974160.1"/>
    </source>
</evidence>
<protein>
    <submittedName>
        <fullName evidence="1">Uncharacterized protein</fullName>
    </submittedName>
</protein>
<reference evidence="1" key="1">
    <citation type="journal article" date="2020" name="Stud. Mycol.">
        <title>101 Dothideomycetes genomes: a test case for predicting lifestyles and emergence of pathogens.</title>
        <authorList>
            <person name="Haridas S."/>
            <person name="Albert R."/>
            <person name="Binder M."/>
            <person name="Bloem J."/>
            <person name="Labutti K."/>
            <person name="Salamov A."/>
            <person name="Andreopoulos B."/>
            <person name="Baker S."/>
            <person name="Barry K."/>
            <person name="Bills G."/>
            <person name="Bluhm B."/>
            <person name="Cannon C."/>
            <person name="Castanera R."/>
            <person name="Culley D."/>
            <person name="Daum C."/>
            <person name="Ezra D."/>
            <person name="Gonzalez J."/>
            <person name="Henrissat B."/>
            <person name="Kuo A."/>
            <person name="Liang C."/>
            <person name="Lipzen A."/>
            <person name="Lutzoni F."/>
            <person name="Magnuson J."/>
            <person name="Mondo S."/>
            <person name="Nolan M."/>
            <person name="Ohm R."/>
            <person name="Pangilinan J."/>
            <person name="Park H.-J."/>
            <person name="Ramirez L."/>
            <person name="Alfaro M."/>
            <person name="Sun H."/>
            <person name="Tritt A."/>
            <person name="Yoshinaga Y."/>
            <person name="Zwiers L.-H."/>
            <person name="Turgeon B."/>
            <person name="Goodwin S."/>
            <person name="Spatafora J."/>
            <person name="Crous P."/>
            <person name="Grigoriev I."/>
        </authorList>
    </citation>
    <scope>NUCLEOTIDE SEQUENCE</scope>
    <source>
        <strain evidence="1">CBS 107.79</strain>
    </source>
</reference>
<keyword evidence="2" id="KW-1185">Reference proteome</keyword>
<dbReference type="Proteomes" id="UP000800036">
    <property type="component" value="Unassembled WGS sequence"/>
</dbReference>
<name>A0A6A5VBU8_9PLEO</name>
<dbReference type="AlphaFoldDB" id="A0A6A5VBU8"/>
<dbReference type="EMBL" id="ML976676">
    <property type="protein sequence ID" value="KAF1974160.1"/>
    <property type="molecule type" value="Genomic_DNA"/>
</dbReference>
<accession>A0A6A5VBU8</accession>
<proteinExistence type="predicted"/>
<sequence>MYSSRSVVETAEPCARIALTPTNADPVARLRSDSCFLIQTHNLASEYERPIPAQASRSLLLGLSFSRRLQCASCVPRPCSVRRNCRIRETTVLTQLLVDATNQADGLAFAGMHSYAVKNYPRCRCSCCCNTAGLQISPHRLPWIWYLSARCEGSARLQTSQHVATAGSFKPRE</sequence>
<organism evidence="1 2">
    <name type="scientific">Bimuria novae-zelandiae CBS 107.79</name>
    <dbReference type="NCBI Taxonomy" id="1447943"/>
    <lineage>
        <taxon>Eukaryota</taxon>
        <taxon>Fungi</taxon>
        <taxon>Dikarya</taxon>
        <taxon>Ascomycota</taxon>
        <taxon>Pezizomycotina</taxon>
        <taxon>Dothideomycetes</taxon>
        <taxon>Pleosporomycetidae</taxon>
        <taxon>Pleosporales</taxon>
        <taxon>Massarineae</taxon>
        <taxon>Didymosphaeriaceae</taxon>
        <taxon>Bimuria</taxon>
    </lineage>
</organism>
<gene>
    <name evidence="1" type="ORF">BU23DRAFT_118775</name>
</gene>
<evidence type="ECO:0000313" key="2">
    <source>
        <dbReference type="Proteomes" id="UP000800036"/>
    </source>
</evidence>